<keyword evidence="1 4" id="KW-0489">Methyltransferase</keyword>
<dbReference type="InterPro" id="IPR003726">
    <property type="entry name" value="HCY_dom"/>
</dbReference>
<dbReference type="Proteomes" id="UP000244940">
    <property type="component" value="Unassembled WGS sequence"/>
</dbReference>
<comment type="cofactor">
    <cofactor evidence="3">
        <name>Zn(2+)</name>
        <dbReference type="ChEBI" id="CHEBI:29105"/>
    </cofactor>
    <text evidence="3">Binds 1 zinc ion per subunit.</text>
</comment>
<dbReference type="Pfam" id="PF02574">
    <property type="entry name" value="S-methyl_trans"/>
    <property type="match status" value="1"/>
</dbReference>
<dbReference type="AlphaFoldDB" id="A0A2U2CJ94"/>
<keyword evidence="2 4" id="KW-0808">Transferase</keyword>
<dbReference type="SUPFAM" id="SSF82282">
    <property type="entry name" value="Homocysteine S-methyltransferase"/>
    <property type="match status" value="1"/>
</dbReference>
<feature type="binding site" evidence="3 4">
    <location>
        <position position="279"/>
    </location>
    <ligand>
        <name>Zn(2+)</name>
        <dbReference type="ChEBI" id="CHEBI:29105"/>
    </ligand>
</feature>
<dbReference type="GO" id="GO:0008168">
    <property type="term" value="F:methyltransferase activity"/>
    <property type="evidence" value="ECO:0007669"/>
    <property type="project" value="UniProtKB-UniRule"/>
</dbReference>
<evidence type="ECO:0000256" key="1">
    <source>
        <dbReference type="ARBA" id="ARBA00022603"/>
    </source>
</evidence>
<organism evidence="6 7">
    <name type="scientific">Pararhodobacter marinus</name>
    <dbReference type="NCBI Taxonomy" id="2184063"/>
    <lineage>
        <taxon>Bacteria</taxon>
        <taxon>Pseudomonadati</taxon>
        <taxon>Pseudomonadota</taxon>
        <taxon>Alphaproteobacteria</taxon>
        <taxon>Rhodobacterales</taxon>
        <taxon>Paracoccaceae</taxon>
        <taxon>Pararhodobacter</taxon>
    </lineage>
</organism>
<dbReference type="OrthoDB" id="9803687at2"/>
<dbReference type="InterPro" id="IPR017226">
    <property type="entry name" value="BHMT-like"/>
</dbReference>
<dbReference type="PANTHER" id="PTHR11103">
    <property type="entry name" value="SLR1189 PROTEIN"/>
    <property type="match status" value="1"/>
</dbReference>
<keyword evidence="7" id="KW-1185">Reference proteome</keyword>
<comment type="caution">
    <text evidence="6">The sequence shown here is derived from an EMBL/GenBank/DDBJ whole genome shotgun (WGS) entry which is preliminary data.</text>
</comment>
<name>A0A2U2CJ94_9RHOB</name>
<dbReference type="GO" id="GO:0009086">
    <property type="term" value="P:methionine biosynthetic process"/>
    <property type="evidence" value="ECO:0007669"/>
    <property type="project" value="InterPro"/>
</dbReference>
<evidence type="ECO:0000256" key="3">
    <source>
        <dbReference type="PIRSR" id="PIRSR037505-2"/>
    </source>
</evidence>
<evidence type="ECO:0000313" key="7">
    <source>
        <dbReference type="Proteomes" id="UP000244940"/>
    </source>
</evidence>
<dbReference type="InterPro" id="IPR036589">
    <property type="entry name" value="HCY_dom_sf"/>
</dbReference>
<dbReference type="GO" id="GO:0032259">
    <property type="term" value="P:methylation"/>
    <property type="evidence" value="ECO:0007669"/>
    <property type="project" value="UniProtKB-KW"/>
</dbReference>
<evidence type="ECO:0000313" key="6">
    <source>
        <dbReference type="EMBL" id="PWE31963.1"/>
    </source>
</evidence>
<protein>
    <submittedName>
        <fullName evidence="6">Homocysteine S-methyltransferase</fullName>
    </submittedName>
</protein>
<evidence type="ECO:0000256" key="2">
    <source>
        <dbReference type="ARBA" id="ARBA00022679"/>
    </source>
</evidence>
<dbReference type="Gene3D" id="3.20.20.330">
    <property type="entry name" value="Homocysteine-binding-like domain"/>
    <property type="match status" value="1"/>
</dbReference>
<gene>
    <name evidence="6" type="ORF">C4N9_02285</name>
</gene>
<proteinExistence type="predicted"/>
<keyword evidence="3 4" id="KW-0479">Metal-binding</keyword>
<evidence type="ECO:0000256" key="4">
    <source>
        <dbReference type="PROSITE-ProRule" id="PRU00333"/>
    </source>
</evidence>
<keyword evidence="3 4" id="KW-0862">Zinc</keyword>
<evidence type="ECO:0000259" key="5">
    <source>
        <dbReference type="PROSITE" id="PS50970"/>
    </source>
</evidence>
<dbReference type="RefSeq" id="WP_109531763.1">
    <property type="nucleotide sequence ID" value="NZ_QEYD01000001.1"/>
</dbReference>
<accession>A0A2U2CJ94</accession>
<feature type="binding site" evidence="3 4">
    <location>
        <position position="206"/>
    </location>
    <ligand>
        <name>Zn(2+)</name>
        <dbReference type="ChEBI" id="CHEBI:29105"/>
    </ligand>
</feature>
<dbReference type="GO" id="GO:0008270">
    <property type="term" value="F:zinc ion binding"/>
    <property type="evidence" value="ECO:0007669"/>
    <property type="project" value="InterPro"/>
</dbReference>
<dbReference type="EMBL" id="QEYD01000001">
    <property type="protein sequence ID" value="PWE31963.1"/>
    <property type="molecule type" value="Genomic_DNA"/>
</dbReference>
<dbReference type="PROSITE" id="PS50970">
    <property type="entry name" value="HCY"/>
    <property type="match status" value="1"/>
</dbReference>
<feature type="binding site" evidence="3 4">
    <location>
        <position position="280"/>
    </location>
    <ligand>
        <name>Zn(2+)</name>
        <dbReference type="ChEBI" id="CHEBI:29105"/>
    </ligand>
</feature>
<dbReference type="PIRSF" id="PIRSF037505">
    <property type="entry name" value="Betaine_HMT"/>
    <property type="match status" value="1"/>
</dbReference>
<sequence>MSPITLLDGGLSRELLAYGAQLRQPEWSAGALMDHPQAVQAAHEAFFRAGSSIATTNTYAVVPYHIGAARFAERGQALADLAGRLARDAARKHSGARVAGSLPPACGSYLPRDFDPVAGARILSVLVRGLTPHVDLWLAETMSSLDEARVTARAVAGSDKPLWISFSLRDDPGDDRRAPALRSGESVAEAVALAMGQGAEAVLFNCSMPEVMEKAVTEARAALPARIPVGVYANAFTARGEDGAANEVLAAIRDDLTPDSYTRWTDRWVAAGATLIGGCCGIGAAHIAALHARHG</sequence>
<dbReference type="PANTHER" id="PTHR11103:SF18">
    <property type="entry name" value="SLR1189 PROTEIN"/>
    <property type="match status" value="1"/>
</dbReference>
<reference evidence="6 7" key="1">
    <citation type="submission" date="2018-05" db="EMBL/GenBank/DDBJ databases">
        <title>Pararhodobacter marina sp. nov., isolated from deep-sea water of the Indian Ocean.</title>
        <authorList>
            <person name="Lai Q.Sr."/>
            <person name="Liu X."/>
            <person name="Shao Z."/>
        </authorList>
    </citation>
    <scope>NUCLEOTIDE SEQUENCE [LARGE SCALE GENOMIC DNA]</scope>
    <source>
        <strain evidence="6 7">CIC4N-9</strain>
    </source>
</reference>
<feature type="domain" description="Hcy-binding" evidence="5">
    <location>
        <begin position="1"/>
        <end position="294"/>
    </location>
</feature>
<dbReference type="GeneID" id="94363709"/>